<comment type="caution">
    <text evidence="2">The sequence shown here is derived from an EMBL/GenBank/DDBJ whole genome shotgun (WGS) entry which is preliminary data.</text>
</comment>
<evidence type="ECO:0000313" key="3">
    <source>
        <dbReference type="Proteomes" id="UP001156903"/>
    </source>
</evidence>
<accession>A0ABQ6CBD1</accession>
<dbReference type="RefSeq" id="WP_284308798.1">
    <property type="nucleotide sequence ID" value="NZ_BSPB01000040.1"/>
</dbReference>
<dbReference type="GO" id="GO:0016853">
    <property type="term" value="F:isomerase activity"/>
    <property type="evidence" value="ECO:0007669"/>
    <property type="project" value="UniProtKB-KW"/>
</dbReference>
<organism evidence="2 3">
    <name type="scientific">Hydrogenophaga electricum</name>
    <dbReference type="NCBI Taxonomy" id="1230953"/>
    <lineage>
        <taxon>Bacteria</taxon>
        <taxon>Pseudomonadati</taxon>
        <taxon>Pseudomonadota</taxon>
        <taxon>Betaproteobacteria</taxon>
        <taxon>Burkholderiales</taxon>
        <taxon>Comamonadaceae</taxon>
        <taxon>Hydrogenophaga</taxon>
    </lineage>
</organism>
<keyword evidence="2" id="KW-0413">Isomerase</keyword>
<gene>
    <name evidence="2" type="ORF">GCM10007935_34260</name>
</gene>
<dbReference type="InterPro" id="IPR050312">
    <property type="entry name" value="IolE/XylAMocC-like"/>
</dbReference>
<feature type="domain" description="Xylose isomerase-like TIM barrel" evidence="1">
    <location>
        <begin position="20"/>
        <end position="249"/>
    </location>
</feature>
<dbReference type="EMBL" id="BSPB01000040">
    <property type="protein sequence ID" value="GLS15989.1"/>
    <property type="molecule type" value="Genomic_DNA"/>
</dbReference>
<dbReference type="InterPro" id="IPR036237">
    <property type="entry name" value="Xyl_isomerase-like_sf"/>
</dbReference>
<sequence length="267" mass="28955">MRPYSLAYLNAHRCTPPEAVRVAAATGYQFAGLRLWPNGPSAPQQFLIDRPDVLRETLAALADTGVGIFDVEIIRIGDSFDPHTWDSLYDACAALKAKAILVAGDDTNEARLTENYARLCEVMAPYGLTADLEFMPWTAVKDANTALRVVQNAGMPANAGILVDALHFGRSTTTLDDIRALPRQLLHYAQICDATAGTHFSTEDMIHTARCARLLPGEGNIDVRGLFAALPADLPVSVEVVHHEREKTADPTQWAATCLAASRPFTG</sequence>
<evidence type="ECO:0000313" key="2">
    <source>
        <dbReference type="EMBL" id="GLS15989.1"/>
    </source>
</evidence>
<dbReference type="Gene3D" id="3.20.20.150">
    <property type="entry name" value="Divalent-metal-dependent TIM barrel enzymes"/>
    <property type="match status" value="1"/>
</dbReference>
<dbReference type="SUPFAM" id="SSF51658">
    <property type="entry name" value="Xylose isomerase-like"/>
    <property type="match status" value="1"/>
</dbReference>
<proteinExistence type="predicted"/>
<dbReference type="Proteomes" id="UP001156903">
    <property type="component" value="Unassembled WGS sequence"/>
</dbReference>
<dbReference type="PANTHER" id="PTHR12110:SF48">
    <property type="entry name" value="BLL3656 PROTEIN"/>
    <property type="match status" value="1"/>
</dbReference>
<dbReference type="InterPro" id="IPR013022">
    <property type="entry name" value="Xyl_isomerase-like_TIM-brl"/>
</dbReference>
<protein>
    <submittedName>
        <fullName evidence="2">Xylose isomerase</fullName>
    </submittedName>
</protein>
<evidence type="ECO:0000259" key="1">
    <source>
        <dbReference type="Pfam" id="PF01261"/>
    </source>
</evidence>
<name>A0ABQ6CBD1_9BURK</name>
<dbReference type="Pfam" id="PF01261">
    <property type="entry name" value="AP_endonuc_2"/>
    <property type="match status" value="1"/>
</dbReference>
<reference evidence="3" key="1">
    <citation type="journal article" date="2019" name="Int. J. Syst. Evol. Microbiol.">
        <title>The Global Catalogue of Microorganisms (GCM) 10K type strain sequencing project: providing services to taxonomists for standard genome sequencing and annotation.</title>
        <authorList>
            <consortium name="The Broad Institute Genomics Platform"/>
            <consortium name="The Broad Institute Genome Sequencing Center for Infectious Disease"/>
            <person name="Wu L."/>
            <person name="Ma J."/>
        </authorList>
    </citation>
    <scope>NUCLEOTIDE SEQUENCE [LARGE SCALE GENOMIC DNA]</scope>
    <source>
        <strain evidence="3">NBRC 109341</strain>
    </source>
</reference>
<keyword evidence="3" id="KW-1185">Reference proteome</keyword>
<dbReference type="PANTHER" id="PTHR12110">
    <property type="entry name" value="HYDROXYPYRUVATE ISOMERASE"/>
    <property type="match status" value="1"/>
</dbReference>